<evidence type="ECO:0008006" key="4">
    <source>
        <dbReference type="Google" id="ProtNLM"/>
    </source>
</evidence>
<dbReference type="Proteomes" id="UP000035932">
    <property type="component" value="Unassembled WGS sequence"/>
</dbReference>
<dbReference type="STRING" id="66430.ACS04_19100"/>
<keyword evidence="3" id="KW-1185">Reference proteome</keyword>
<feature type="region of interest" description="Disordered" evidence="1">
    <location>
        <begin position="1"/>
        <end position="23"/>
    </location>
</feature>
<evidence type="ECO:0000313" key="2">
    <source>
        <dbReference type="EMBL" id="KMO96305.1"/>
    </source>
</evidence>
<accession>A0A0J6XJQ6</accession>
<dbReference type="SUPFAM" id="SSF141259">
    <property type="entry name" value="CarD-like"/>
    <property type="match status" value="1"/>
</dbReference>
<dbReference type="EMBL" id="LFML01000074">
    <property type="protein sequence ID" value="KMO96305.1"/>
    <property type="molecule type" value="Genomic_DNA"/>
</dbReference>
<dbReference type="InterPro" id="IPR036101">
    <property type="entry name" value="CarD-like/TRCF_RID_sf"/>
</dbReference>
<evidence type="ECO:0000256" key="1">
    <source>
        <dbReference type="SAM" id="MobiDB-lite"/>
    </source>
</evidence>
<organism evidence="2 3">
    <name type="scientific">Streptomyces roseus</name>
    <dbReference type="NCBI Taxonomy" id="66430"/>
    <lineage>
        <taxon>Bacteria</taxon>
        <taxon>Bacillati</taxon>
        <taxon>Actinomycetota</taxon>
        <taxon>Actinomycetes</taxon>
        <taxon>Kitasatosporales</taxon>
        <taxon>Streptomycetaceae</taxon>
        <taxon>Streptomyces</taxon>
    </lineage>
</organism>
<dbReference type="GeneID" id="49387035"/>
<name>A0A0J6XJQ6_9ACTN</name>
<dbReference type="PATRIC" id="fig|66430.4.peg.6538"/>
<sequence>MTKSAVPRRHLPSSPFKAPVEPPLRQFSVGDRVSHDEHGLGRVVGIEEGIAVLVDFGSVQKRILSPYTKMSAL</sequence>
<dbReference type="AlphaFoldDB" id="A0A0J6XJQ6"/>
<reference evidence="2 3" key="1">
    <citation type="submission" date="2015-06" db="EMBL/GenBank/DDBJ databases">
        <title>Recapitulation of the evolution of biosynthetic gene clusters reveals hidden chemical diversity on bacterial genomes.</title>
        <authorList>
            <person name="Cruz-Morales P."/>
            <person name="Martinez-Guerrero C."/>
            <person name="Morales-Escalante M.A."/>
            <person name="Yanez-Guerra L.A."/>
            <person name="Kopp J.F."/>
            <person name="Feldmann J."/>
            <person name="Ramos-Aboites H.E."/>
            <person name="Barona-Gomez F."/>
        </authorList>
    </citation>
    <scope>NUCLEOTIDE SEQUENCE [LARGE SCALE GENOMIC DNA]</scope>
    <source>
        <strain evidence="2 3">ATCC 31245</strain>
    </source>
</reference>
<comment type="caution">
    <text evidence="2">The sequence shown here is derived from an EMBL/GenBank/DDBJ whole genome shotgun (WGS) entry which is preliminary data.</text>
</comment>
<proteinExistence type="predicted"/>
<evidence type="ECO:0000313" key="3">
    <source>
        <dbReference type="Proteomes" id="UP000035932"/>
    </source>
</evidence>
<dbReference type="OrthoDB" id="4868979at2"/>
<dbReference type="RefSeq" id="WP_030157491.1">
    <property type="nucleotide sequence ID" value="NZ_JBEZIN010000001.1"/>
</dbReference>
<protein>
    <recommendedName>
        <fullName evidence="4">ATP-binding protein</fullName>
    </recommendedName>
</protein>
<gene>
    <name evidence="2" type="ORF">ACS04_19100</name>
</gene>
<feature type="compositionally biased region" description="Basic residues" evidence="1">
    <location>
        <begin position="1"/>
        <end position="11"/>
    </location>
</feature>